<dbReference type="SUPFAM" id="SSF74731">
    <property type="entry name" value="Ribosomal protein L20"/>
    <property type="match status" value="1"/>
</dbReference>
<dbReference type="Pfam" id="PF00453">
    <property type="entry name" value="Ribosomal_L20"/>
    <property type="match status" value="1"/>
</dbReference>
<dbReference type="GO" id="GO:0003735">
    <property type="term" value="F:structural constituent of ribosome"/>
    <property type="evidence" value="ECO:0007669"/>
    <property type="project" value="InterPro"/>
</dbReference>
<dbReference type="STRING" id="1798650.A2945_05445"/>
<gene>
    <name evidence="5" type="primary">rplT</name>
    <name evidence="8" type="ORF">A2945_05445</name>
</gene>
<feature type="region of interest" description="Disordered" evidence="7">
    <location>
        <begin position="1"/>
        <end position="34"/>
    </location>
</feature>
<dbReference type="GO" id="GO:0019843">
    <property type="term" value="F:rRNA binding"/>
    <property type="evidence" value="ECO:0007669"/>
    <property type="project" value="UniProtKB-UniRule"/>
</dbReference>
<evidence type="ECO:0000313" key="9">
    <source>
        <dbReference type="Proteomes" id="UP000178880"/>
    </source>
</evidence>
<accession>A0A1G2CCX0</accession>
<dbReference type="InterPro" id="IPR035566">
    <property type="entry name" value="Ribosomal_protein_bL20_C"/>
</dbReference>
<dbReference type="Proteomes" id="UP000178880">
    <property type="component" value="Unassembled WGS sequence"/>
</dbReference>
<comment type="caution">
    <text evidence="8">The sequence shown here is derived from an EMBL/GenBank/DDBJ whole genome shotgun (WGS) entry which is preliminary data.</text>
</comment>
<dbReference type="EMBL" id="MHLA01000023">
    <property type="protein sequence ID" value="OGY99066.1"/>
    <property type="molecule type" value="Genomic_DNA"/>
</dbReference>
<evidence type="ECO:0000256" key="3">
    <source>
        <dbReference type="ARBA" id="ARBA00023274"/>
    </source>
</evidence>
<keyword evidence="2 5" id="KW-0689">Ribosomal protein</keyword>
<dbReference type="AlphaFoldDB" id="A0A1G2CCX0"/>
<dbReference type="NCBIfam" id="TIGR01032">
    <property type="entry name" value="rplT_bact"/>
    <property type="match status" value="1"/>
</dbReference>
<keyword evidence="5 6" id="KW-0694">RNA-binding</keyword>
<dbReference type="PANTHER" id="PTHR10986">
    <property type="entry name" value="39S RIBOSOMAL PROTEIN L20"/>
    <property type="match status" value="1"/>
</dbReference>
<feature type="compositionally biased region" description="Basic residues" evidence="7">
    <location>
        <begin position="1"/>
        <end position="16"/>
    </location>
</feature>
<name>A0A1G2CCX0_9BACT</name>
<reference evidence="8 9" key="1">
    <citation type="journal article" date="2016" name="Nat. Commun.">
        <title>Thousands of microbial genomes shed light on interconnected biogeochemical processes in an aquifer system.</title>
        <authorList>
            <person name="Anantharaman K."/>
            <person name="Brown C.T."/>
            <person name="Hug L.A."/>
            <person name="Sharon I."/>
            <person name="Castelle C.J."/>
            <person name="Probst A.J."/>
            <person name="Thomas B.C."/>
            <person name="Singh A."/>
            <person name="Wilkins M.J."/>
            <person name="Karaoz U."/>
            <person name="Brodie E.L."/>
            <person name="Williams K.H."/>
            <person name="Hubbard S.S."/>
            <person name="Banfield J.F."/>
        </authorList>
    </citation>
    <scope>NUCLEOTIDE SEQUENCE [LARGE SCALE GENOMIC DNA]</scope>
</reference>
<evidence type="ECO:0000256" key="4">
    <source>
        <dbReference type="ARBA" id="ARBA00035172"/>
    </source>
</evidence>
<comment type="function">
    <text evidence="5 6">Binds directly to 23S ribosomal RNA and is necessary for the in vitro assembly process of the 50S ribosomal subunit. It is not involved in the protein synthesizing functions of that subunit.</text>
</comment>
<dbReference type="PRINTS" id="PR00062">
    <property type="entry name" value="RIBOSOMALL20"/>
</dbReference>
<sequence length="114" mass="13026">MPRVKRGTTANKRRKSTLAQAKGFRHGRHSKERSARDAILHAGVRAFGDRRKKKNDFRRLWQIQINAATRAYGLSYSRFMHGLKEKGIGLNRKMLAELAGEHPDAFEKIVSAIK</sequence>
<evidence type="ECO:0000256" key="1">
    <source>
        <dbReference type="ARBA" id="ARBA00007698"/>
    </source>
</evidence>
<dbReference type="CDD" id="cd07026">
    <property type="entry name" value="Ribosomal_L20"/>
    <property type="match status" value="1"/>
</dbReference>
<dbReference type="InterPro" id="IPR005813">
    <property type="entry name" value="Ribosomal_bL20"/>
</dbReference>
<dbReference type="GO" id="GO:0006412">
    <property type="term" value="P:translation"/>
    <property type="evidence" value="ECO:0007669"/>
    <property type="project" value="InterPro"/>
</dbReference>
<evidence type="ECO:0000313" key="8">
    <source>
        <dbReference type="EMBL" id="OGY99066.1"/>
    </source>
</evidence>
<evidence type="ECO:0000256" key="5">
    <source>
        <dbReference type="HAMAP-Rule" id="MF_00382"/>
    </source>
</evidence>
<keyword evidence="5 6" id="KW-0699">rRNA-binding</keyword>
<dbReference type="GO" id="GO:1990904">
    <property type="term" value="C:ribonucleoprotein complex"/>
    <property type="evidence" value="ECO:0007669"/>
    <property type="project" value="UniProtKB-KW"/>
</dbReference>
<dbReference type="GO" id="GO:0000027">
    <property type="term" value="P:ribosomal large subunit assembly"/>
    <property type="evidence" value="ECO:0007669"/>
    <property type="project" value="UniProtKB-UniRule"/>
</dbReference>
<protein>
    <recommendedName>
        <fullName evidence="4 5">Large ribosomal subunit protein bL20</fullName>
    </recommendedName>
</protein>
<evidence type="ECO:0000256" key="6">
    <source>
        <dbReference type="RuleBase" id="RU000560"/>
    </source>
</evidence>
<dbReference type="Gene3D" id="1.10.1900.20">
    <property type="entry name" value="Ribosomal protein L20"/>
    <property type="match status" value="1"/>
</dbReference>
<proteinExistence type="inferred from homology"/>
<dbReference type="GO" id="GO:0005840">
    <property type="term" value="C:ribosome"/>
    <property type="evidence" value="ECO:0007669"/>
    <property type="project" value="UniProtKB-KW"/>
</dbReference>
<comment type="similarity">
    <text evidence="1 5 6">Belongs to the bacterial ribosomal protein bL20 family.</text>
</comment>
<evidence type="ECO:0000256" key="2">
    <source>
        <dbReference type="ARBA" id="ARBA00022980"/>
    </source>
</evidence>
<dbReference type="HAMAP" id="MF_00382">
    <property type="entry name" value="Ribosomal_bL20"/>
    <property type="match status" value="1"/>
</dbReference>
<evidence type="ECO:0000256" key="7">
    <source>
        <dbReference type="SAM" id="MobiDB-lite"/>
    </source>
</evidence>
<organism evidence="8 9">
    <name type="scientific">Candidatus Liptonbacteria bacterium RIFCSPLOWO2_01_FULL_52_25</name>
    <dbReference type="NCBI Taxonomy" id="1798650"/>
    <lineage>
        <taxon>Bacteria</taxon>
        <taxon>Candidatus Liptoniibacteriota</taxon>
    </lineage>
</organism>
<keyword evidence="3 5" id="KW-0687">Ribonucleoprotein</keyword>
<dbReference type="Gene3D" id="6.10.160.10">
    <property type="match status" value="1"/>
</dbReference>
<dbReference type="FunFam" id="1.10.1900.20:FF:000001">
    <property type="entry name" value="50S ribosomal protein L20"/>
    <property type="match status" value="1"/>
</dbReference>